<dbReference type="Proteomes" id="UP000627715">
    <property type="component" value="Unassembled WGS sequence"/>
</dbReference>
<sequence length="94" mass="9991">MPLEGGLLRALFKQAESCAVDIATKVGALSQQDNISRTVCGQGCPQRAYMDVYTACPALCPADSRRRNHEETNPALEKSPEQAGTVAAGTVEIL</sequence>
<reference evidence="2" key="2">
    <citation type="submission" date="2020-09" db="EMBL/GenBank/DDBJ databases">
        <authorList>
            <person name="Sun Q."/>
            <person name="Zhou Y."/>
        </authorList>
    </citation>
    <scope>NUCLEOTIDE SEQUENCE</scope>
    <source>
        <strain evidence="2">CGMCC 1.15425</strain>
    </source>
</reference>
<organism evidence="2 3">
    <name type="scientific">Pseudohongiella nitratireducens</name>
    <dbReference type="NCBI Taxonomy" id="1768907"/>
    <lineage>
        <taxon>Bacteria</taxon>
        <taxon>Pseudomonadati</taxon>
        <taxon>Pseudomonadota</taxon>
        <taxon>Gammaproteobacteria</taxon>
        <taxon>Pseudomonadales</taxon>
        <taxon>Pseudohongiellaceae</taxon>
        <taxon>Pseudohongiella</taxon>
    </lineage>
</organism>
<protein>
    <submittedName>
        <fullName evidence="2">Uncharacterized protein</fullName>
    </submittedName>
</protein>
<dbReference type="AlphaFoldDB" id="A0A916QLU2"/>
<accession>A0A916QLU2</accession>
<gene>
    <name evidence="2" type="ORF">GCM10011403_20060</name>
</gene>
<comment type="caution">
    <text evidence="2">The sequence shown here is derived from an EMBL/GenBank/DDBJ whole genome shotgun (WGS) entry which is preliminary data.</text>
</comment>
<keyword evidence="3" id="KW-1185">Reference proteome</keyword>
<name>A0A916QLU2_9GAMM</name>
<feature type="region of interest" description="Disordered" evidence="1">
    <location>
        <begin position="64"/>
        <end position="94"/>
    </location>
</feature>
<evidence type="ECO:0000313" key="3">
    <source>
        <dbReference type="Proteomes" id="UP000627715"/>
    </source>
</evidence>
<evidence type="ECO:0000313" key="2">
    <source>
        <dbReference type="EMBL" id="GFZ77017.1"/>
    </source>
</evidence>
<proteinExistence type="predicted"/>
<reference evidence="2" key="1">
    <citation type="journal article" date="2014" name="Int. J. Syst. Evol. Microbiol.">
        <title>Complete genome sequence of Corynebacterium casei LMG S-19264T (=DSM 44701T), isolated from a smear-ripened cheese.</title>
        <authorList>
            <consortium name="US DOE Joint Genome Institute (JGI-PGF)"/>
            <person name="Walter F."/>
            <person name="Albersmeier A."/>
            <person name="Kalinowski J."/>
            <person name="Ruckert C."/>
        </authorList>
    </citation>
    <scope>NUCLEOTIDE SEQUENCE</scope>
    <source>
        <strain evidence="2">CGMCC 1.15425</strain>
    </source>
</reference>
<dbReference type="EMBL" id="BMIY01000008">
    <property type="protein sequence ID" value="GFZ77017.1"/>
    <property type="molecule type" value="Genomic_DNA"/>
</dbReference>
<evidence type="ECO:0000256" key="1">
    <source>
        <dbReference type="SAM" id="MobiDB-lite"/>
    </source>
</evidence>